<evidence type="ECO:0000313" key="6">
    <source>
        <dbReference type="Proteomes" id="UP001378956"/>
    </source>
</evidence>
<evidence type="ECO:0000313" key="5">
    <source>
        <dbReference type="EMBL" id="MEJ2905056.1"/>
    </source>
</evidence>
<dbReference type="SMART" id="SM00990">
    <property type="entry name" value="VRR_NUC"/>
    <property type="match status" value="1"/>
</dbReference>
<feature type="domain" description="VRR-NUC" evidence="4">
    <location>
        <begin position="1"/>
        <end position="103"/>
    </location>
</feature>
<keyword evidence="6" id="KW-1185">Reference proteome</keyword>
<keyword evidence="2" id="KW-0540">Nuclease</keyword>
<dbReference type="InterPro" id="IPR011856">
    <property type="entry name" value="tRNA_endonuc-like_dom_sf"/>
</dbReference>
<gene>
    <name evidence="5" type="ORF">WAE58_21605</name>
</gene>
<comment type="caution">
    <text evidence="5">The sequence shown here is derived from an EMBL/GenBank/DDBJ whole genome shotgun (WGS) entry which is preliminary data.</text>
</comment>
<proteinExistence type="predicted"/>
<accession>A0ABU8NTW9</accession>
<sequence>MENHKSEAEMQAEIFQYFWNEYPKTRRLLFHVPNGGSRNKIEAVRLRAQGVVKGVTDFILLGLNGMVGIELKIPGGIISDDQQKIHSAWIKQGYKVCVCWSKEEAISIIKQELGL</sequence>
<dbReference type="RefSeq" id="WP_337717536.1">
    <property type="nucleotide sequence ID" value="NZ_JBBEUB010000009.1"/>
</dbReference>
<name>A0ABU8NTW9_9SPHI</name>
<dbReference type="Proteomes" id="UP001378956">
    <property type="component" value="Unassembled WGS sequence"/>
</dbReference>
<evidence type="ECO:0000256" key="3">
    <source>
        <dbReference type="ARBA" id="ARBA00022801"/>
    </source>
</evidence>
<evidence type="ECO:0000256" key="2">
    <source>
        <dbReference type="ARBA" id="ARBA00022722"/>
    </source>
</evidence>
<dbReference type="EMBL" id="JBBEUB010000009">
    <property type="protein sequence ID" value="MEJ2905056.1"/>
    <property type="molecule type" value="Genomic_DNA"/>
</dbReference>
<organism evidence="5 6">
    <name type="scientific">Pedobacter panaciterrae</name>
    <dbReference type="NCBI Taxonomy" id="363849"/>
    <lineage>
        <taxon>Bacteria</taxon>
        <taxon>Pseudomonadati</taxon>
        <taxon>Bacteroidota</taxon>
        <taxon>Sphingobacteriia</taxon>
        <taxon>Sphingobacteriales</taxon>
        <taxon>Sphingobacteriaceae</taxon>
        <taxon>Pedobacter</taxon>
    </lineage>
</organism>
<dbReference type="InterPro" id="IPR014883">
    <property type="entry name" value="VRR_NUC"/>
</dbReference>
<evidence type="ECO:0000259" key="4">
    <source>
        <dbReference type="SMART" id="SM00990"/>
    </source>
</evidence>
<reference evidence="5 6" key="1">
    <citation type="submission" date="2024-03" db="EMBL/GenBank/DDBJ databases">
        <title>Sequence of Lycoming College Course Isolates.</title>
        <authorList>
            <person name="Plotts O."/>
            <person name="Newman J."/>
        </authorList>
    </citation>
    <scope>NUCLEOTIDE SEQUENCE [LARGE SCALE GENOMIC DNA]</scope>
    <source>
        <strain evidence="5 6">CJB-3</strain>
    </source>
</reference>
<comment type="cofactor">
    <cofactor evidence="1">
        <name>Mg(2+)</name>
        <dbReference type="ChEBI" id="CHEBI:18420"/>
    </cofactor>
</comment>
<protein>
    <submittedName>
        <fullName evidence="5">VRR-NUC domain-containing protein</fullName>
    </submittedName>
</protein>
<dbReference type="Gene3D" id="3.40.1350.10">
    <property type="match status" value="1"/>
</dbReference>
<keyword evidence="3" id="KW-0378">Hydrolase</keyword>
<evidence type="ECO:0000256" key="1">
    <source>
        <dbReference type="ARBA" id="ARBA00001946"/>
    </source>
</evidence>